<keyword evidence="2" id="KW-0408">Iron</keyword>
<dbReference type="EMBL" id="CP026304">
    <property type="protein sequence ID" value="AVZ77365.1"/>
    <property type="molecule type" value="Genomic_DNA"/>
</dbReference>
<sequence length="187" mass="20131">MSAGTLTELMRAAGIVQEGDPALLEVARDLVLPDEADEALGVVEALEAAAERVAAVHVFAKGLGVAAPQIGIRRAVAIVRLPEGGSITLFNPVVVEQSTQTDEQYEGCLSFFDVRGLVPRPLALHVEHQTVEGPRHVSVFERGLARLVAHEIDHLTGTLYRERMRPGTEPISVTEYRGSGAAWKYTG</sequence>
<feature type="binding site" evidence="2">
    <location>
        <position position="150"/>
    </location>
    <ligand>
        <name>Fe cation</name>
        <dbReference type="ChEBI" id="CHEBI:24875"/>
    </ligand>
</feature>
<comment type="function">
    <text evidence="2">Removes the formyl group from the N-terminal Met of newly synthesized proteins. Requires at least a dipeptide for an efficient rate of reaction. N-terminal L-methionine is a prerequisite for activity but the enzyme has broad specificity at other positions.</text>
</comment>
<dbReference type="EC" id="3.5.1.88" evidence="2"/>
<evidence type="ECO:0000256" key="2">
    <source>
        <dbReference type="HAMAP-Rule" id="MF_00163"/>
    </source>
</evidence>
<name>A0A2R4TE20_9ACTN</name>
<keyword evidence="2" id="KW-0378">Hydrolase</keyword>
<dbReference type="HAMAP" id="MF_00163">
    <property type="entry name" value="Pep_deformylase"/>
    <property type="match status" value="1"/>
</dbReference>
<keyword evidence="2" id="KW-0479">Metal-binding</keyword>
<feature type="binding site" evidence="2">
    <location>
        <position position="154"/>
    </location>
    <ligand>
        <name>Fe cation</name>
        <dbReference type="ChEBI" id="CHEBI:24875"/>
    </ligand>
</feature>
<gene>
    <name evidence="2" type="primary">def</name>
    <name evidence="3" type="ORF">SLUN_10795</name>
</gene>
<dbReference type="PANTHER" id="PTHR10458">
    <property type="entry name" value="PEPTIDE DEFORMYLASE"/>
    <property type="match status" value="1"/>
</dbReference>
<dbReference type="GO" id="GO:0042586">
    <property type="term" value="F:peptide deformylase activity"/>
    <property type="evidence" value="ECO:0007669"/>
    <property type="project" value="UniProtKB-UniRule"/>
</dbReference>
<comment type="similarity">
    <text evidence="1 2">Belongs to the polypeptide deformylase family.</text>
</comment>
<proteinExistence type="inferred from homology"/>
<evidence type="ECO:0000256" key="1">
    <source>
        <dbReference type="ARBA" id="ARBA00010759"/>
    </source>
</evidence>
<dbReference type="GO" id="GO:0006412">
    <property type="term" value="P:translation"/>
    <property type="evidence" value="ECO:0007669"/>
    <property type="project" value="UniProtKB-UniRule"/>
</dbReference>
<dbReference type="Pfam" id="PF01327">
    <property type="entry name" value="Pep_deformylase"/>
    <property type="match status" value="1"/>
</dbReference>
<dbReference type="AlphaFoldDB" id="A0A2R4TE20"/>
<dbReference type="OrthoDB" id="3203858at2"/>
<comment type="cofactor">
    <cofactor evidence="2">
        <name>Fe(2+)</name>
        <dbReference type="ChEBI" id="CHEBI:29033"/>
    </cofactor>
    <text evidence="2">Binds 1 Fe(2+) ion.</text>
</comment>
<keyword evidence="4" id="KW-1185">Reference proteome</keyword>
<dbReference type="InterPro" id="IPR023635">
    <property type="entry name" value="Peptide_deformylase"/>
</dbReference>
<dbReference type="Gene3D" id="3.90.45.10">
    <property type="entry name" value="Peptide deformylase"/>
    <property type="match status" value="1"/>
</dbReference>
<dbReference type="PIRSF" id="PIRSF004749">
    <property type="entry name" value="Pep_def"/>
    <property type="match status" value="1"/>
</dbReference>
<dbReference type="GO" id="GO:0046872">
    <property type="term" value="F:metal ion binding"/>
    <property type="evidence" value="ECO:0007669"/>
    <property type="project" value="UniProtKB-KW"/>
</dbReference>
<evidence type="ECO:0000313" key="3">
    <source>
        <dbReference type="EMBL" id="AVZ77365.1"/>
    </source>
</evidence>
<feature type="binding site" evidence="2">
    <location>
        <position position="108"/>
    </location>
    <ligand>
        <name>Fe cation</name>
        <dbReference type="ChEBI" id="CHEBI:24875"/>
    </ligand>
</feature>
<evidence type="ECO:0000313" key="4">
    <source>
        <dbReference type="Proteomes" id="UP000244201"/>
    </source>
</evidence>
<accession>A0A2R4TE20</accession>
<dbReference type="PRINTS" id="PR01576">
    <property type="entry name" value="PDEFORMYLASE"/>
</dbReference>
<comment type="catalytic activity">
    <reaction evidence="2">
        <text>N-terminal N-formyl-L-methionyl-[peptide] + H2O = N-terminal L-methionyl-[peptide] + formate</text>
        <dbReference type="Rhea" id="RHEA:24420"/>
        <dbReference type="Rhea" id="RHEA-COMP:10639"/>
        <dbReference type="Rhea" id="RHEA-COMP:10640"/>
        <dbReference type="ChEBI" id="CHEBI:15377"/>
        <dbReference type="ChEBI" id="CHEBI:15740"/>
        <dbReference type="ChEBI" id="CHEBI:49298"/>
        <dbReference type="ChEBI" id="CHEBI:64731"/>
        <dbReference type="EC" id="3.5.1.88"/>
    </reaction>
</comment>
<reference evidence="3 4" key="1">
    <citation type="submission" date="2018-01" db="EMBL/GenBank/DDBJ databases">
        <title>Complete genome sequence of Streptomyces lunaelactis MM109T, a Ferroverdin A producer isolated from cave moonmilk deposits.</title>
        <authorList>
            <person name="Naome A."/>
            <person name="Martinet L."/>
            <person name="Maciejewska M."/>
            <person name="Anderssen S."/>
            <person name="Adam D."/>
            <person name="Tenconi E."/>
            <person name="Deflandre B."/>
            <person name="Arguelles-Arias A."/>
            <person name="Calusinska M."/>
            <person name="Copieters W."/>
            <person name="Karim L."/>
            <person name="Hanikenne M."/>
            <person name="Baurain D."/>
            <person name="van Wezel G."/>
            <person name="Smargiasso N."/>
            <person name="de Pauw E."/>
            <person name="Delfosse P."/>
            <person name="Rigali S."/>
        </authorList>
    </citation>
    <scope>NUCLEOTIDE SEQUENCE [LARGE SCALE GENOMIC DNA]</scope>
    <source>
        <strain evidence="3 4">MM109</strain>
    </source>
</reference>
<feature type="active site" evidence="2">
    <location>
        <position position="151"/>
    </location>
</feature>
<dbReference type="InterPro" id="IPR036821">
    <property type="entry name" value="Peptide_deformylase_sf"/>
</dbReference>
<protein>
    <recommendedName>
        <fullName evidence="2">Peptide deformylase</fullName>
        <shortName evidence="2">PDF</shortName>
        <ecNumber evidence="2">3.5.1.88</ecNumber>
    </recommendedName>
    <alternativeName>
        <fullName evidence="2">Polypeptide deformylase</fullName>
    </alternativeName>
</protein>
<dbReference type="KEGG" id="slk:SLUN_10795"/>
<dbReference type="SUPFAM" id="SSF56420">
    <property type="entry name" value="Peptide deformylase"/>
    <property type="match status" value="1"/>
</dbReference>
<organism evidence="3 4">
    <name type="scientific">Streptomyces lunaelactis</name>
    <dbReference type="NCBI Taxonomy" id="1535768"/>
    <lineage>
        <taxon>Bacteria</taxon>
        <taxon>Bacillati</taxon>
        <taxon>Actinomycetota</taxon>
        <taxon>Actinomycetes</taxon>
        <taxon>Kitasatosporales</taxon>
        <taxon>Streptomycetaceae</taxon>
        <taxon>Streptomyces</taxon>
    </lineage>
</organism>
<dbReference type="PANTHER" id="PTHR10458:SF22">
    <property type="entry name" value="PEPTIDE DEFORMYLASE"/>
    <property type="match status" value="1"/>
</dbReference>
<keyword evidence="2" id="KW-0648">Protein biosynthesis</keyword>
<dbReference type="Proteomes" id="UP000244201">
    <property type="component" value="Chromosome"/>
</dbReference>